<name>A0A9N9P726_9GLOM</name>
<dbReference type="AlphaFoldDB" id="A0A9N9P726"/>
<sequence>LLRLGFYNDYRINRLFKLVTCRDCGKELDLIVTCLNCDKEYDLIFDYFIL</sequence>
<organism evidence="1 2">
    <name type="scientific">Racocetra fulgida</name>
    <dbReference type="NCBI Taxonomy" id="60492"/>
    <lineage>
        <taxon>Eukaryota</taxon>
        <taxon>Fungi</taxon>
        <taxon>Fungi incertae sedis</taxon>
        <taxon>Mucoromycota</taxon>
        <taxon>Glomeromycotina</taxon>
        <taxon>Glomeromycetes</taxon>
        <taxon>Diversisporales</taxon>
        <taxon>Gigasporaceae</taxon>
        <taxon>Racocetra</taxon>
    </lineage>
</organism>
<keyword evidence="2" id="KW-1185">Reference proteome</keyword>
<evidence type="ECO:0000313" key="1">
    <source>
        <dbReference type="EMBL" id="CAG8810421.1"/>
    </source>
</evidence>
<accession>A0A9N9P726</accession>
<gene>
    <name evidence="1" type="ORF">RFULGI_LOCUS18691</name>
</gene>
<reference evidence="1" key="1">
    <citation type="submission" date="2021-06" db="EMBL/GenBank/DDBJ databases">
        <authorList>
            <person name="Kallberg Y."/>
            <person name="Tangrot J."/>
            <person name="Rosling A."/>
        </authorList>
    </citation>
    <scope>NUCLEOTIDE SEQUENCE</scope>
    <source>
        <strain evidence="1">IN212</strain>
    </source>
</reference>
<proteinExistence type="predicted"/>
<dbReference type="EMBL" id="CAJVPZ010084067">
    <property type="protein sequence ID" value="CAG8810421.1"/>
    <property type="molecule type" value="Genomic_DNA"/>
</dbReference>
<comment type="caution">
    <text evidence="1">The sequence shown here is derived from an EMBL/GenBank/DDBJ whole genome shotgun (WGS) entry which is preliminary data.</text>
</comment>
<protein>
    <submittedName>
        <fullName evidence="1">5057_t:CDS:1</fullName>
    </submittedName>
</protein>
<feature type="non-terminal residue" evidence="1">
    <location>
        <position position="1"/>
    </location>
</feature>
<dbReference type="Proteomes" id="UP000789396">
    <property type="component" value="Unassembled WGS sequence"/>
</dbReference>
<feature type="non-terminal residue" evidence="1">
    <location>
        <position position="50"/>
    </location>
</feature>
<evidence type="ECO:0000313" key="2">
    <source>
        <dbReference type="Proteomes" id="UP000789396"/>
    </source>
</evidence>